<name>A0ABR9DSA5_9MICO</name>
<feature type="domain" description="Amidohydrolase 3" evidence="2">
    <location>
        <begin position="56"/>
        <end position="566"/>
    </location>
</feature>
<evidence type="ECO:0000313" key="4">
    <source>
        <dbReference type="Proteomes" id="UP000642107"/>
    </source>
</evidence>
<dbReference type="SUPFAM" id="SSF51338">
    <property type="entry name" value="Composite domain of metallo-dependent hydrolases"/>
    <property type="match status" value="1"/>
</dbReference>
<gene>
    <name evidence="3" type="ORF">IGS67_07225</name>
</gene>
<evidence type="ECO:0000259" key="2">
    <source>
        <dbReference type="Pfam" id="PF07969"/>
    </source>
</evidence>
<evidence type="ECO:0000256" key="1">
    <source>
        <dbReference type="SAM" id="MobiDB-lite"/>
    </source>
</evidence>
<dbReference type="Proteomes" id="UP000642107">
    <property type="component" value="Unassembled WGS sequence"/>
</dbReference>
<dbReference type="InterPro" id="IPR032466">
    <property type="entry name" value="Metal_Hydrolase"/>
</dbReference>
<proteinExistence type="predicted"/>
<evidence type="ECO:0000313" key="3">
    <source>
        <dbReference type="EMBL" id="MBD9699281.1"/>
    </source>
</evidence>
<dbReference type="InterPro" id="IPR011059">
    <property type="entry name" value="Metal-dep_hydrolase_composite"/>
</dbReference>
<dbReference type="Gene3D" id="3.10.310.70">
    <property type="match status" value="1"/>
</dbReference>
<dbReference type="Pfam" id="PF07969">
    <property type="entry name" value="Amidohydro_3"/>
    <property type="match status" value="1"/>
</dbReference>
<protein>
    <submittedName>
        <fullName evidence="3">Amidohydrolase</fullName>
    </submittedName>
</protein>
<feature type="region of interest" description="Disordered" evidence="1">
    <location>
        <begin position="165"/>
        <end position="185"/>
    </location>
</feature>
<organism evidence="3 4">
    <name type="scientific">Flavimobilis rhizosphaerae</name>
    <dbReference type="NCBI Taxonomy" id="2775421"/>
    <lineage>
        <taxon>Bacteria</taxon>
        <taxon>Bacillati</taxon>
        <taxon>Actinomycetota</taxon>
        <taxon>Actinomycetes</taxon>
        <taxon>Micrococcales</taxon>
        <taxon>Jonesiaceae</taxon>
        <taxon>Flavimobilis</taxon>
    </lineage>
</organism>
<reference evidence="3 4" key="1">
    <citation type="submission" date="2020-09" db="EMBL/GenBank/DDBJ databases">
        <title>Flavimobilis rhizosphaerae sp. nov., isolated from rhizosphere soil of Spartina alterniflora.</title>
        <authorList>
            <person name="Hanqin C."/>
        </authorList>
    </citation>
    <scope>NUCLEOTIDE SEQUENCE [LARGE SCALE GENOMIC DNA]</scope>
    <source>
        <strain evidence="3 4">GY 10621</strain>
    </source>
</reference>
<accession>A0ABR9DSA5</accession>
<keyword evidence="4" id="KW-1185">Reference proteome</keyword>
<dbReference type="PANTHER" id="PTHR22642">
    <property type="entry name" value="IMIDAZOLONEPROPIONASE"/>
    <property type="match status" value="1"/>
</dbReference>
<dbReference type="InterPro" id="IPR033932">
    <property type="entry name" value="YtcJ-like"/>
</dbReference>
<dbReference type="EMBL" id="JACZDF010000003">
    <property type="protein sequence ID" value="MBD9699281.1"/>
    <property type="molecule type" value="Genomic_DNA"/>
</dbReference>
<dbReference type="RefSeq" id="WP_192279220.1">
    <property type="nucleotide sequence ID" value="NZ_JACZDF010000003.1"/>
</dbReference>
<sequence>MTSQTAPDVLLVGGHVFTATPGDDEPVAAAVALTGERITAVGPDDELRALAGPATRIVDVTGRLVLPGFQDTHVHPILASGMDARLNVLDQPDLAGTLDAIGAWAAAHPELEWVTGWGWQADHFDGGFPTRQQLDALVPDRPAFLHRSDGHASWVNTRAIELAGLDDDGSGRPPADPPGGYVQRGADGRATGVLIEWATGIVEKHVPDAPLADRHAHLLAGQRALLAQGITAWQDASVRPAEQEVYELADSRGELVATVVGALRWEHERGFEQVAELVERRASIEARAAARGVPSRFRPTSVKIMHDGVVDGSLTAAMLDPYLDADGTVSTNRGDSYHATEDLDRLVTALMAEGFQPHFHAIGDRGVRECLDAVARARASLGRHAPHHDASGRDVRPIVSHVQVVHPDDRARVAELGTVISAQPLWANCEDVQTELTMPFLGEERSAWQYPFASLAAAGAPLAGGSDWPVSTADPLQGIHTAVTRRLHGEDRSPLYPEEALPLAEAVQMYTYGSAVANHREDESGQVAPGLLADLAIVDRNIFAAAADEIGAARVVATWVRGIEVYRAG</sequence>
<dbReference type="Gene3D" id="2.30.40.10">
    <property type="entry name" value="Urease, subunit C, domain 1"/>
    <property type="match status" value="1"/>
</dbReference>
<dbReference type="CDD" id="cd01300">
    <property type="entry name" value="YtcJ_like"/>
    <property type="match status" value="1"/>
</dbReference>
<dbReference type="Gene3D" id="3.20.20.140">
    <property type="entry name" value="Metal-dependent hydrolases"/>
    <property type="match status" value="1"/>
</dbReference>
<dbReference type="SUPFAM" id="SSF51556">
    <property type="entry name" value="Metallo-dependent hydrolases"/>
    <property type="match status" value="1"/>
</dbReference>
<comment type="caution">
    <text evidence="3">The sequence shown here is derived from an EMBL/GenBank/DDBJ whole genome shotgun (WGS) entry which is preliminary data.</text>
</comment>
<dbReference type="PANTHER" id="PTHR22642:SF2">
    <property type="entry name" value="PROTEIN LONG AFTER FAR-RED 3"/>
    <property type="match status" value="1"/>
</dbReference>
<dbReference type="InterPro" id="IPR013108">
    <property type="entry name" value="Amidohydro_3"/>
</dbReference>